<gene>
    <name evidence="1" type="ORF">ACFSYJ_23900</name>
</gene>
<organism evidence="1 2">
    <name type="scientific">Amycolatopsis samaneae</name>
    <dbReference type="NCBI Taxonomy" id="664691"/>
    <lineage>
        <taxon>Bacteria</taxon>
        <taxon>Bacillati</taxon>
        <taxon>Actinomycetota</taxon>
        <taxon>Actinomycetes</taxon>
        <taxon>Pseudonocardiales</taxon>
        <taxon>Pseudonocardiaceae</taxon>
        <taxon>Amycolatopsis</taxon>
    </lineage>
</organism>
<sequence>MSARIDVRRTAGGLRLLVPAYGVPRRSVRLSYAQAGDLITAIRAGQVRSVAGDVAVVPFTEHAEDSGPCAVLADACAGTYLREQDLRALGNDLCAHMPDRMTPLP</sequence>
<proteinExistence type="predicted"/>
<comment type="caution">
    <text evidence="1">The sequence shown here is derived from an EMBL/GenBank/DDBJ whole genome shotgun (WGS) entry which is preliminary data.</text>
</comment>
<keyword evidence="2" id="KW-1185">Reference proteome</keyword>
<protein>
    <submittedName>
        <fullName evidence="1">Uncharacterized protein</fullName>
    </submittedName>
</protein>
<evidence type="ECO:0000313" key="1">
    <source>
        <dbReference type="EMBL" id="MFD2461671.1"/>
    </source>
</evidence>
<accession>A0ABW5GLB6</accession>
<reference evidence="2" key="1">
    <citation type="journal article" date="2019" name="Int. J. Syst. Evol. Microbiol.">
        <title>The Global Catalogue of Microorganisms (GCM) 10K type strain sequencing project: providing services to taxonomists for standard genome sequencing and annotation.</title>
        <authorList>
            <consortium name="The Broad Institute Genomics Platform"/>
            <consortium name="The Broad Institute Genome Sequencing Center for Infectious Disease"/>
            <person name="Wu L."/>
            <person name="Ma J."/>
        </authorList>
    </citation>
    <scope>NUCLEOTIDE SEQUENCE [LARGE SCALE GENOMIC DNA]</scope>
    <source>
        <strain evidence="2">CGMCC 4.7643</strain>
    </source>
</reference>
<dbReference type="RefSeq" id="WP_345390328.1">
    <property type="nucleotide sequence ID" value="NZ_BAABHG010000004.1"/>
</dbReference>
<dbReference type="EMBL" id="JBHUKU010000014">
    <property type="protein sequence ID" value="MFD2461671.1"/>
    <property type="molecule type" value="Genomic_DNA"/>
</dbReference>
<evidence type="ECO:0000313" key="2">
    <source>
        <dbReference type="Proteomes" id="UP001597419"/>
    </source>
</evidence>
<name>A0ABW5GLB6_9PSEU</name>
<dbReference type="Proteomes" id="UP001597419">
    <property type="component" value="Unassembled WGS sequence"/>
</dbReference>